<proteinExistence type="predicted"/>
<reference evidence="3" key="2">
    <citation type="submission" date="2019-06" db="EMBL/GenBank/DDBJ databases">
        <title>Genomics analysis of Aphanomyces spp. identifies a new class of oomycete effector associated with host adaptation.</title>
        <authorList>
            <person name="Gaulin E."/>
        </authorList>
    </citation>
    <scope>NUCLEOTIDE SEQUENCE</scope>
    <source>
        <strain evidence="3">CBS 578.67</strain>
    </source>
</reference>
<dbReference type="Gene3D" id="3.40.50.720">
    <property type="entry name" value="NAD(P)-binding Rossmann-like Domain"/>
    <property type="match status" value="2"/>
</dbReference>
<dbReference type="Pfam" id="PF13460">
    <property type="entry name" value="NAD_binding_10"/>
    <property type="match status" value="1"/>
</dbReference>
<evidence type="ECO:0000313" key="5">
    <source>
        <dbReference type="Proteomes" id="UP000332933"/>
    </source>
</evidence>
<keyword evidence="5" id="KW-1185">Reference proteome</keyword>
<dbReference type="EMBL" id="VJMH01006398">
    <property type="protein sequence ID" value="KAF0690010.1"/>
    <property type="molecule type" value="Genomic_DNA"/>
</dbReference>
<evidence type="ECO:0000256" key="1">
    <source>
        <dbReference type="ARBA" id="ARBA00023002"/>
    </source>
</evidence>
<dbReference type="GO" id="GO:0016616">
    <property type="term" value="F:oxidoreductase activity, acting on the CH-OH group of donors, NAD or NADP as acceptor"/>
    <property type="evidence" value="ECO:0007669"/>
    <property type="project" value="TreeGrafter"/>
</dbReference>
<evidence type="ECO:0000313" key="4">
    <source>
        <dbReference type="EMBL" id="VFT95308.1"/>
    </source>
</evidence>
<dbReference type="PANTHER" id="PTHR10366:SF564">
    <property type="entry name" value="STEROL-4-ALPHA-CARBOXYLATE 3-DEHYDROGENASE, DECARBOXYLATING"/>
    <property type="match status" value="1"/>
</dbReference>
<dbReference type="EMBL" id="CAADRA010006419">
    <property type="protein sequence ID" value="VFT95308.1"/>
    <property type="molecule type" value="Genomic_DNA"/>
</dbReference>
<reference evidence="4 5" key="1">
    <citation type="submission" date="2019-03" db="EMBL/GenBank/DDBJ databases">
        <authorList>
            <person name="Gaulin E."/>
            <person name="Dumas B."/>
        </authorList>
    </citation>
    <scope>NUCLEOTIDE SEQUENCE [LARGE SCALE GENOMIC DNA]</scope>
    <source>
        <strain evidence="4">CBS 568.67</strain>
    </source>
</reference>
<dbReference type="OrthoDB" id="2735536at2759"/>
<name>A0A485LAG4_9STRA</name>
<dbReference type="PANTHER" id="PTHR10366">
    <property type="entry name" value="NAD DEPENDENT EPIMERASE/DEHYDRATASE"/>
    <property type="match status" value="1"/>
</dbReference>
<organism evidence="4 5">
    <name type="scientific">Aphanomyces stellatus</name>
    <dbReference type="NCBI Taxonomy" id="120398"/>
    <lineage>
        <taxon>Eukaryota</taxon>
        <taxon>Sar</taxon>
        <taxon>Stramenopiles</taxon>
        <taxon>Oomycota</taxon>
        <taxon>Saprolegniomycetes</taxon>
        <taxon>Saprolegniales</taxon>
        <taxon>Verrucalvaceae</taxon>
        <taxon>Aphanomyces</taxon>
    </lineage>
</organism>
<sequence>MSGDRDSTTQRVGRTNPRVLSTCPGELNAAPLGTLALLSLTMPAKTVLVTGATGYIASHTIQQLLEKTDFAVRGTVRNLQDTAKFAHLTSLPHANTRLQLVQADLLYAASWGAAVRGCAAVFHIAIRAETKAWALVDGVKGKRLVVLNPGVTIGPTLSKAINTSALASIQVFNGQLPVMIPLSFCVVDVRDVAWAHIQALQTPTASGRYLLAGQTSSMQAIAAIFRSKFPAAKHIPTRTVPSWVAWLASLKESRAMGQFLRANIGVVFQADNAKSIRELKMTYRPLEESLVDMINDAAHVEP</sequence>
<protein>
    <submittedName>
        <fullName evidence="4">Aste57867_18572 protein</fullName>
    </submittedName>
</protein>
<dbReference type="Proteomes" id="UP000332933">
    <property type="component" value="Unassembled WGS sequence"/>
</dbReference>
<keyword evidence="1" id="KW-0560">Oxidoreductase</keyword>
<dbReference type="AlphaFoldDB" id="A0A485LAG4"/>
<accession>A0A485LAG4</accession>
<gene>
    <name evidence="4" type="primary">Aste57867_18572</name>
    <name evidence="3" type="ORF">As57867_018510</name>
    <name evidence="4" type="ORF">ASTE57867_18572</name>
</gene>
<dbReference type="InterPro" id="IPR050425">
    <property type="entry name" value="NAD(P)_dehydrat-like"/>
</dbReference>
<feature type="domain" description="NAD(P)-binding" evidence="2">
    <location>
        <begin position="51"/>
        <end position="127"/>
    </location>
</feature>
<dbReference type="SUPFAM" id="SSF51735">
    <property type="entry name" value="NAD(P)-binding Rossmann-fold domains"/>
    <property type="match status" value="1"/>
</dbReference>
<dbReference type="InterPro" id="IPR036291">
    <property type="entry name" value="NAD(P)-bd_dom_sf"/>
</dbReference>
<dbReference type="InterPro" id="IPR016040">
    <property type="entry name" value="NAD(P)-bd_dom"/>
</dbReference>
<evidence type="ECO:0000313" key="3">
    <source>
        <dbReference type="EMBL" id="KAF0690010.1"/>
    </source>
</evidence>
<evidence type="ECO:0000259" key="2">
    <source>
        <dbReference type="Pfam" id="PF13460"/>
    </source>
</evidence>